<accession>A0A6P6YBU9</accession>
<keyword evidence="3" id="KW-1185">Reference proteome</keyword>
<proteinExistence type="predicted"/>
<dbReference type="PROSITE" id="PS50833">
    <property type="entry name" value="BRIX"/>
    <property type="match status" value="1"/>
</dbReference>
<name>A0A6P6YBU9_DERPT</name>
<dbReference type="GO" id="GO:0006364">
    <property type="term" value="P:rRNA processing"/>
    <property type="evidence" value="ECO:0007669"/>
    <property type="project" value="InterPro"/>
</dbReference>
<gene>
    <name evidence="4" type="primary">LOC113796063</name>
</gene>
<dbReference type="AlphaFoldDB" id="A0A6P6YBU9"/>
<dbReference type="RefSeq" id="XP_027202109.1">
    <property type="nucleotide sequence ID" value="XM_027346308.1"/>
</dbReference>
<evidence type="ECO:0000313" key="4">
    <source>
        <dbReference type="RefSeq" id="XP_027202109.1"/>
    </source>
</evidence>
<dbReference type="GO" id="GO:0019843">
    <property type="term" value="F:rRNA binding"/>
    <property type="evidence" value="ECO:0007669"/>
    <property type="project" value="InterPro"/>
</dbReference>
<feature type="region of interest" description="Disordered" evidence="1">
    <location>
        <begin position="1"/>
        <end position="24"/>
    </location>
</feature>
<evidence type="ECO:0000313" key="3">
    <source>
        <dbReference type="Proteomes" id="UP000515146"/>
    </source>
</evidence>
<protein>
    <submittedName>
        <fullName evidence="4">U3 small nucleolar ribonucleoprotein protein IMP4-like</fullName>
    </submittedName>
</protein>
<feature type="domain" description="Brix" evidence="2">
    <location>
        <begin position="32"/>
        <end position="196"/>
    </location>
</feature>
<reference evidence="4" key="1">
    <citation type="submission" date="2025-08" db="UniProtKB">
        <authorList>
            <consortium name="RefSeq"/>
        </authorList>
    </citation>
    <scope>IDENTIFICATION</scope>
    <source>
        <strain evidence="4">Airmid</strain>
    </source>
</reference>
<dbReference type="KEGG" id="dpte:113796063"/>
<dbReference type="InterPro" id="IPR007109">
    <property type="entry name" value="Brix"/>
</dbReference>
<evidence type="ECO:0000259" key="2">
    <source>
        <dbReference type="PROSITE" id="PS50833"/>
    </source>
</evidence>
<dbReference type="InParanoid" id="A0A6P6YBU9"/>
<organism evidence="3 4">
    <name type="scientific">Dermatophagoides pteronyssinus</name>
    <name type="common">European house dust mite</name>
    <dbReference type="NCBI Taxonomy" id="6956"/>
    <lineage>
        <taxon>Eukaryota</taxon>
        <taxon>Metazoa</taxon>
        <taxon>Ecdysozoa</taxon>
        <taxon>Arthropoda</taxon>
        <taxon>Chelicerata</taxon>
        <taxon>Arachnida</taxon>
        <taxon>Acari</taxon>
        <taxon>Acariformes</taxon>
        <taxon>Sarcoptiformes</taxon>
        <taxon>Astigmata</taxon>
        <taxon>Psoroptidia</taxon>
        <taxon>Analgoidea</taxon>
        <taxon>Pyroglyphidae</taxon>
        <taxon>Dermatophagoidinae</taxon>
        <taxon>Dermatophagoides</taxon>
    </lineage>
</organism>
<dbReference type="SMART" id="SM00879">
    <property type="entry name" value="Brix"/>
    <property type="match status" value="1"/>
</dbReference>
<dbReference type="SUPFAM" id="SSF52954">
    <property type="entry name" value="Class II aaRS ABD-related"/>
    <property type="match status" value="1"/>
</dbReference>
<evidence type="ECO:0000256" key="1">
    <source>
        <dbReference type="SAM" id="MobiDB-lite"/>
    </source>
</evidence>
<dbReference type="Proteomes" id="UP000515146">
    <property type="component" value="Unplaced"/>
</dbReference>
<sequence>MLRKYSDSVTSLRRKVNNNNTNVNENVLKPSHNILVTSSFNPNKNTKLFIRELCYILPNAQKINRGRLSQCDLIQLCNENNVQILIEISGKNIEGNPSTMKLKLRPISANDALILDGFPMEKKPYNIILPIIANIFNTQKTQPRNYLGLFLRNNYSIFVRAYYLSDEKKNFDISKIIENGPLFVLTPIKIISTISKTSYQDIAWANTQFF</sequence>
<dbReference type="Gene3D" id="3.40.50.10480">
    <property type="entry name" value="Probable brix-domain ribosomal biogenesis protein"/>
    <property type="match status" value="1"/>
</dbReference>